<proteinExistence type="predicted"/>
<evidence type="ECO:0000313" key="3">
    <source>
        <dbReference type="Proteomes" id="UP000054321"/>
    </source>
</evidence>
<dbReference type="OrthoDB" id="3563405at2759"/>
<dbReference type="PANTHER" id="PTHR33112:SF16">
    <property type="entry name" value="HETEROKARYON INCOMPATIBILITY DOMAIN-CONTAINING PROTEIN"/>
    <property type="match status" value="1"/>
</dbReference>
<gene>
    <name evidence="2" type="ORF">OIDMADRAFT_88131</name>
</gene>
<reference evidence="3" key="2">
    <citation type="submission" date="2015-01" db="EMBL/GenBank/DDBJ databases">
        <title>Evolutionary Origins and Diversification of the Mycorrhizal Mutualists.</title>
        <authorList>
            <consortium name="DOE Joint Genome Institute"/>
            <consortium name="Mycorrhizal Genomics Consortium"/>
            <person name="Kohler A."/>
            <person name="Kuo A."/>
            <person name="Nagy L.G."/>
            <person name="Floudas D."/>
            <person name="Copeland A."/>
            <person name="Barry K.W."/>
            <person name="Cichocki N."/>
            <person name="Veneault-Fourrey C."/>
            <person name="LaButti K."/>
            <person name="Lindquist E.A."/>
            <person name="Lipzen A."/>
            <person name="Lundell T."/>
            <person name="Morin E."/>
            <person name="Murat C."/>
            <person name="Riley R."/>
            <person name="Ohm R."/>
            <person name="Sun H."/>
            <person name="Tunlid A."/>
            <person name="Henrissat B."/>
            <person name="Grigoriev I.V."/>
            <person name="Hibbett D.S."/>
            <person name="Martin F."/>
        </authorList>
    </citation>
    <scope>NUCLEOTIDE SEQUENCE [LARGE SCALE GENOMIC DNA]</scope>
    <source>
        <strain evidence="3">Zn</strain>
    </source>
</reference>
<dbReference type="Pfam" id="PF06985">
    <property type="entry name" value="HET"/>
    <property type="match status" value="1"/>
</dbReference>
<feature type="non-terminal residue" evidence="2">
    <location>
        <position position="78"/>
    </location>
</feature>
<dbReference type="AlphaFoldDB" id="A0A0C3H116"/>
<evidence type="ECO:0000259" key="1">
    <source>
        <dbReference type="Pfam" id="PF06985"/>
    </source>
</evidence>
<feature type="non-terminal residue" evidence="2">
    <location>
        <position position="1"/>
    </location>
</feature>
<sequence>VQITRKLGIRFLWIDSLCIIQDDPQDLERESAQMASIYRYLTISIGAFGRYFDPIAEEPLSTRGWTLQERLLSPRTIH</sequence>
<dbReference type="Proteomes" id="UP000054321">
    <property type="component" value="Unassembled WGS sequence"/>
</dbReference>
<feature type="domain" description="Heterokaryon incompatibility" evidence="1">
    <location>
        <begin position="1"/>
        <end position="48"/>
    </location>
</feature>
<evidence type="ECO:0000313" key="2">
    <source>
        <dbReference type="EMBL" id="KIM96186.1"/>
    </source>
</evidence>
<dbReference type="InterPro" id="IPR010730">
    <property type="entry name" value="HET"/>
</dbReference>
<dbReference type="PANTHER" id="PTHR33112">
    <property type="entry name" value="DOMAIN PROTEIN, PUTATIVE-RELATED"/>
    <property type="match status" value="1"/>
</dbReference>
<protein>
    <recommendedName>
        <fullName evidence="1">Heterokaryon incompatibility domain-containing protein</fullName>
    </recommendedName>
</protein>
<keyword evidence="3" id="KW-1185">Reference proteome</keyword>
<dbReference type="InParanoid" id="A0A0C3H116"/>
<organism evidence="2 3">
    <name type="scientific">Oidiodendron maius (strain Zn)</name>
    <dbReference type="NCBI Taxonomy" id="913774"/>
    <lineage>
        <taxon>Eukaryota</taxon>
        <taxon>Fungi</taxon>
        <taxon>Dikarya</taxon>
        <taxon>Ascomycota</taxon>
        <taxon>Pezizomycotina</taxon>
        <taxon>Leotiomycetes</taxon>
        <taxon>Leotiomycetes incertae sedis</taxon>
        <taxon>Myxotrichaceae</taxon>
        <taxon>Oidiodendron</taxon>
    </lineage>
</organism>
<name>A0A0C3H116_OIDMZ</name>
<accession>A0A0C3H116</accession>
<dbReference type="STRING" id="913774.A0A0C3H116"/>
<dbReference type="HOGENOM" id="CLU_2628604_0_0_1"/>
<reference evidence="2 3" key="1">
    <citation type="submission" date="2014-04" db="EMBL/GenBank/DDBJ databases">
        <authorList>
            <consortium name="DOE Joint Genome Institute"/>
            <person name="Kuo A."/>
            <person name="Martino E."/>
            <person name="Perotto S."/>
            <person name="Kohler A."/>
            <person name="Nagy L.G."/>
            <person name="Floudas D."/>
            <person name="Copeland A."/>
            <person name="Barry K.W."/>
            <person name="Cichocki N."/>
            <person name="Veneault-Fourrey C."/>
            <person name="LaButti K."/>
            <person name="Lindquist E.A."/>
            <person name="Lipzen A."/>
            <person name="Lundell T."/>
            <person name="Morin E."/>
            <person name="Murat C."/>
            <person name="Sun H."/>
            <person name="Tunlid A."/>
            <person name="Henrissat B."/>
            <person name="Grigoriev I.V."/>
            <person name="Hibbett D.S."/>
            <person name="Martin F."/>
            <person name="Nordberg H.P."/>
            <person name="Cantor M.N."/>
            <person name="Hua S.X."/>
        </authorList>
    </citation>
    <scope>NUCLEOTIDE SEQUENCE [LARGE SCALE GENOMIC DNA]</scope>
    <source>
        <strain evidence="2 3">Zn</strain>
    </source>
</reference>
<dbReference type="EMBL" id="KN832885">
    <property type="protein sequence ID" value="KIM96186.1"/>
    <property type="molecule type" value="Genomic_DNA"/>
</dbReference>